<evidence type="ECO:0000313" key="2">
    <source>
        <dbReference type="WBParaSite" id="PgB18_g013_t08"/>
    </source>
</evidence>
<dbReference type="AlphaFoldDB" id="A0A914ZV38"/>
<proteinExistence type="predicted"/>
<evidence type="ECO:0000313" key="1">
    <source>
        <dbReference type="Proteomes" id="UP000887569"/>
    </source>
</evidence>
<name>A0A914ZV38_PARUN</name>
<protein>
    <submittedName>
        <fullName evidence="2">Peptide transporter family 1</fullName>
    </submittedName>
</protein>
<reference evidence="2" key="1">
    <citation type="submission" date="2022-11" db="UniProtKB">
        <authorList>
            <consortium name="WormBaseParasite"/>
        </authorList>
    </citation>
    <scope>IDENTIFICATION</scope>
</reference>
<organism evidence="1 2">
    <name type="scientific">Parascaris univalens</name>
    <name type="common">Nematode worm</name>
    <dbReference type="NCBI Taxonomy" id="6257"/>
    <lineage>
        <taxon>Eukaryota</taxon>
        <taxon>Metazoa</taxon>
        <taxon>Ecdysozoa</taxon>
        <taxon>Nematoda</taxon>
        <taxon>Chromadorea</taxon>
        <taxon>Rhabditida</taxon>
        <taxon>Spirurina</taxon>
        <taxon>Ascaridomorpha</taxon>
        <taxon>Ascaridoidea</taxon>
        <taxon>Ascarididae</taxon>
        <taxon>Parascaris</taxon>
    </lineage>
</organism>
<sequence length="60" mass="7085">SVAAMTMSISLHHLSLISNVQAHKLFISAQHFIFTFMVHRPYVLAQNWRIIPMLYYFFCL</sequence>
<accession>A0A914ZV38</accession>
<keyword evidence="1" id="KW-1185">Reference proteome</keyword>
<dbReference type="Proteomes" id="UP000887569">
    <property type="component" value="Unplaced"/>
</dbReference>
<dbReference type="WBParaSite" id="PgB18_g013_t08">
    <property type="protein sequence ID" value="PgB18_g013_t08"/>
    <property type="gene ID" value="PgB18_g013"/>
</dbReference>